<feature type="signal peptide" evidence="2">
    <location>
        <begin position="1"/>
        <end position="23"/>
    </location>
</feature>
<feature type="region of interest" description="Disordered" evidence="1">
    <location>
        <begin position="316"/>
        <end position="335"/>
    </location>
</feature>
<keyword evidence="6" id="KW-1185">Reference proteome</keyword>
<evidence type="ECO:0000313" key="5">
    <source>
        <dbReference type="Proteomes" id="UP000517759"/>
    </source>
</evidence>
<keyword evidence="2" id="KW-0732">Signal</keyword>
<evidence type="ECO:0000313" key="6">
    <source>
        <dbReference type="Proteomes" id="UP001156881"/>
    </source>
</evidence>
<sequence length="335" mass="36766">MRRLAIGLAALLLLCGPVPRARAEQGELRIAYQFGLLFLPLVIMDKEKLVDVAAREAGLSALKTSYIQMAGGSDMNSALLSGAIDIGSGGVPPFLIMWSRTRGNADVKGVVAMCAMPINLNTRDPNLKSIADLTDRNKIAMPAARVSIQAIMLQMAAEKAFGPQGFNRLDNLGVGLSHPMAMSMLLSGQGEIDLHFASPPYNYQELDDPRIHSILNSHDLLGNATFEVLWATRKFVEGNPLLYKVFVTAFQRAVDLINRDPGKAAEIYLRDSKEKLTVEQIVQILQDPQVEYTTTPKHIDRYSDFLHRTGQLKARPSGPDELFFPRPDAAGHSAE</sequence>
<name>A0A7W6AK00_9HYPH</name>
<organism evidence="4 5">
    <name type="scientific">Methylobacterium brachythecii</name>
    <dbReference type="NCBI Taxonomy" id="1176177"/>
    <lineage>
        <taxon>Bacteria</taxon>
        <taxon>Pseudomonadati</taxon>
        <taxon>Pseudomonadota</taxon>
        <taxon>Alphaproteobacteria</taxon>
        <taxon>Hyphomicrobiales</taxon>
        <taxon>Methylobacteriaceae</taxon>
        <taxon>Methylobacterium</taxon>
    </lineage>
</organism>
<reference evidence="3" key="4">
    <citation type="submission" date="2023-01" db="EMBL/GenBank/DDBJ databases">
        <title>Draft genome sequence of Methylobacterium brachythecii strain NBRC 107710.</title>
        <authorList>
            <person name="Sun Q."/>
            <person name="Mori K."/>
        </authorList>
    </citation>
    <scope>NUCLEOTIDE SEQUENCE</scope>
    <source>
        <strain evidence="3">NBRC 107710</strain>
    </source>
</reference>
<dbReference type="Gene3D" id="3.40.190.10">
    <property type="entry name" value="Periplasmic binding protein-like II"/>
    <property type="match status" value="2"/>
</dbReference>
<dbReference type="Proteomes" id="UP000517759">
    <property type="component" value="Unassembled WGS sequence"/>
</dbReference>
<reference evidence="3" key="1">
    <citation type="journal article" date="2014" name="Int. J. Syst. Evol. Microbiol.">
        <title>Complete genome of a new Firmicutes species belonging to the dominant human colonic microbiota ('Ruminococcus bicirculans') reveals two chromosomes and a selective capacity to utilize plant glucans.</title>
        <authorList>
            <consortium name="NISC Comparative Sequencing Program"/>
            <person name="Wegmann U."/>
            <person name="Louis P."/>
            <person name="Goesmann A."/>
            <person name="Henrissat B."/>
            <person name="Duncan S.H."/>
            <person name="Flint H.J."/>
        </authorList>
    </citation>
    <scope>NUCLEOTIDE SEQUENCE</scope>
    <source>
        <strain evidence="3">NBRC 107710</strain>
    </source>
</reference>
<evidence type="ECO:0000313" key="3">
    <source>
        <dbReference type="EMBL" id="GLS45379.1"/>
    </source>
</evidence>
<dbReference type="PANTHER" id="PTHR30024">
    <property type="entry name" value="ALIPHATIC SULFONATES-BINDING PROTEIN-RELATED"/>
    <property type="match status" value="1"/>
</dbReference>
<dbReference type="PANTHER" id="PTHR30024:SF2">
    <property type="entry name" value="ABC TRANSPORTER SUBSTRATE-BINDING PROTEIN"/>
    <property type="match status" value="1"/>
</dbReference>
<gene>
    <name evidence="3" type="ORF">GCM10007884_33690</name>
    <name evidence="4" type="ORF">GGR33_004353</name>
</gene>
<dbReference type="EMBL" id="BSPG01000021">
    <property type="protein sequence ID" value="GLS45379.1"/>
    <property type="molecule type" value="Genomic_DNA"/>
</dbReference>
<accession>A0A7W6AK00</accession>
<dbReference type="SUPFAM" id="SSF53850">
    <property type="entry name" value="Periplasmic binding protein-like II"/>
    <property type="match status" value="1"/>
</dbReference>
<reference evidence="6" key="2">
    <citation type="journal article" date="2019" name="Int. J. Syst. Evol. Microbiol.">
        <title>The Global Catalogue of Microorganisms (GCM) 10K type strain sequencing project: providing services to taxonomists for standard genome sequencing and annotation.</title>
        <authorList>
            <consortium name="The Broad Institute Genomics Platform"/>
            <consortium name="The Broad Institute Genome Sequencing Center for Infectious Disease"/>
            <person name="Wu L."/>
            <person name="Ma J."/>
        </authorList>
    </citation>
    <scope>NUCLEOTIDE SEQUENCE [LARGE SCALE GENOMIC DNA]</scope>
    <source>
        <strain evidence="6">NBRC 107710</strain>
    </source>
</reference>
<feature type="chain" id="PRO_5031434665" evidence="2">
    <location>
        <begin position="24"/>
        <end position="335"/>
    </location>
</feature>
<dbReference type="Proteomes" id="UP001156881">
    <property type="component" value="Unassembled WGS sequence"/>
</dbReference>
<dbReference type="RefSeq" id="WP_284211758.1">
    <property type="nucleotide sequence ID" value="NZ_BSPG01000021.1"/>
</dbReference>
<reference evidence="4 5" key="3">
    <citation type="submission" date="2020-08" db="EMBL/GenBank/DDBJ databases">
        <title>Genomic Encyclopedia of Type Strains, Phase IV (KMG-IV): sequencing the most valuable type-strain genomes for metagenomic binning, comparative biology and taxonomic classification.</title>
        <authorList>
            <person name="Goeker M."/>
        </authorList>
    </citation>
    <scope>NUCLEOTIDE SEQUENCE [LARGE SCALE GENOMIC DNA]</scope>
    <source>
        <strain evidence="4 5">DSM 24105</strain>
    </source>
</reference>
<evidence type="ECO:0000256" key="2">
    <source>
        <dbReference type="SAM" id="SignalP"/>
    </source>
</evidence>
<proteinExistence type="predicted"/>
<protein>
    <submittedName>
        <fullName evidence="4">NitT/TauT family transport system substrate-binding protein</fullName>
    </submittedName>
    <submittedName>
        <fullName evidence="3">Nitrate ABC transporter substrate-binding protein</fullName>
    </submittedName>
</protein>
<dbReference type="EMBL" id="JACIDN010000009">
    <property type="protein sequence ID" value="MBB3904827.1"/>
    <property type="molecule type" value="Genomic_DNA"/>
</dbReference>
<dbReference type="AlphaFoldDB" id="A0A7W6AK00"/>
<evidence type="ECO:0000313" key="4">
    <source>
        <dbReference type="EMBL" id="MBB3904827.1"/>
    </source>
</evidence>
<comment type="caution">
    <text evidence="4">The sequence shown here is derived from an EMBL/GenBank/DDBJ whole genome shotgun (WGS) entry which is preliminary data.</text>
</comment>
<evidence type="ECO:0000256" key="1">
    <source>
        <dbReference type="SAM" id="MobiDB-lite"/>
    </source>
</evidence>